<dbReference type="eggNOG" id="COG4833">
    <property type="taxonomic scope" value="Bacteria"/>
</dbReference>
<proteinExistence type="predicted"/>
<dbReference type="Pfam" id="PF03663">
    <property type="entry name" value="Glyco_hydro_76"/>
    <property type="match status" value="1"/>
</dbReference>
<dbReference type="GeneID" id="86050271"/>
<dbReference type="InterPro" id="IPR005198">
    <property type="entry name" value="Glyco_hydro_76"/>
</dbReference>
<keyword evidence="2" id="KW-1185">Reference proteome</keyword>
<dbReference type="SUPFAM" id="SSF48208">
    <property type="entry name" value="Six-hairpin glycosidases"/>
    <property type="match status" value="1"/>
</dbReference>
<sequence length="397" mass="45995">MRTAICLFFVVGVLLQSCSYPVRSVSDNQFTEYAGQLLDSTIKYYKIQEQCLFNENYPKQENELVTYLADNDTVRKDKVAYLWPTSGLFSAVNALLKATGDKKYGKLLDSIILPGLSQYYDTVRKPFCYQSYLFEAGYSDRFYDDNIWLGLDFLEAYQLTGRKEYLDSSKNIWKFLESGCDSVLGGGIYWCEQKKFSKNTCSNAPASVLALKLYQTTRDEAYLQAGKDLYHWTQENLQDTVDYLYFDNKKLDGTIGKTKYQYNSGQMMQAAALMYGLTSDNRYLTDAQNLAKACSDRFFEDFATLDGTAFRVLKNGNIWFVAIMLRGFEELYKIDQNPQYLNDFKNTLSYLWTHNPNDNGLFEDEQFVKESRKKTYKWLLTQAALVEMYARLSTLKQ</sequence>
<dbReference type="GO" id="GO:0016787">
    <property type="term" value="F:hydrolase activity"/>
    <property type="evidence" value="ECO:0007669"/>
    <property type="project" value="UniProtKB-KW"/>
</dbReference>
<gene>
    <name evidence="1" type="ORF">HMPREF9446_02806</name>
</gene>
<dbReference type="GO" id="GO:0005975">
    <property type="term" value="P:carbohydrate metabolic process"/>
    <property type="evidence" value="ECO:0007669"/>
    <property type="project" value="InterPro"/>
</dbReference>
<keyword evidence="1" id="KW-0378">Hydrolase</keyword>
<dbReference type="PROSITE" id="PS51257">
    <property type="entry name" value="PROKAR_LIPOPROTEIN"/>
    <property type="match status" value="1"/>
</dbReference>
<evidence type="ECO:0000313" key="1">
    <source>
        <dbReference type="EMBL" id="EGF54126.1"/>
    </source>
</evidence>
<dbReference type="PANTHER" id="PTHR47791">
    <property type="entry name" value="MEIOTICALLY UP-REGULATED GENE 191 PROTEIN"/>
    <property type="match status" value="1"/>
</dbReference>
<dbReference type="InterPro" id="IPR053169">
    <property type="entry name" value="MUG_Protein"/>
</dbReference>
<dbReference type="InterPro" id="IPR014512">
    <property type="entry name" value="O_gly_hydro"/>
</dbReference>
<dbReference type="STRING" id="763034.HMPREF9446_02806"/>
<name>F3PVM8_9BACE</name>
<organism evidence="1 2">
    <name type="scientific">Bacteroides fluxus YIT 12057</name>
    <dbReference type="NCBI Taxonomy" id="763034"/>
    <lineage>
        <taxon>Bacteria</taxon>
        <taxon>Pseudomonadati</taxon>
        <taxon>Bacteroidota</taxon>
        <taxon>Bacteroidia</taxon>
        <taxon>Bacteroidales</taxon>
        <taxon>Bacteroidaceae</taxon>
        <taxon>Bacteroides</taxon>
    </lineage>
</organism>
<dbReference type="PANTHER" id="PTHR47791:SF4">
    <property type="entry name" value="(PUTATIVE SECRETED PROTEIN)-RELATED"/>
    <property type="match status" value="1"/>
</dbReference>
<accession>F3PVM8</accession>
<evidence type="ECO:0000313" key="2">
    <source>
        <dbReference type="Proteomes" id="UP000003416"/>
    </source>
</evidence>
<dbReference type="HOGENOM" id="CLU_028686_4_0_10"/>
<dbReference type="EMBL" id="AFBN01000078">
    <property type="protein sequence ID" value="EGF54126.1"/>
    <property type="molecule type" value="Genomic_DNA"/>
</dbReference>
<comment type="caution">
    <text evidence="1">The sequence shown here is derived from an EMBL/GenBank/DDBJ whole genome shotgun (WGS) entry which is preliminary data.</text>
</comment>
<reference evidence="1 2" key="1">
    <citation type="submission" date="2011-02" db="EMBL/GenBank/DDBJ databases">
        <authorList>
            <person name="Weinstock G."/>
            <person name="Sodergren E."/>
            <person name="Clifton S."/>
            <person name="Fulton L."/>
            <person name="Fulton B."/>
            <person name="Courtney L."/>
            <person name="Fronick C."/>
            <person name="Harrison M."/>
            <person name="Strong C."/>
            <person name="Farmer C."/>
            <person name="Delahaunty K."/>
            <person name="Markovic C."/>
            <person name="Hall O."/>
            <person name="Minx P."/>
            <person name="Tomlinson C."/>
            <person name="Mitreva M."/>
            <person name="Hou S."/>
            <person name="Chen J."/>
            <person name="Wollam A."/>
            <person name="Pepin K.H."/>
            <person name="Johnson M."/>
            <person name="Bhonagiri V."/>
            <person name="Zhang X."/>
            <person name="Suruliraj S."/>
            <person name="Warren W."/>
            <person name="Chinwalla A."/>
            <person name="Mardis E.R."/>
            <person name="Wilson R.K."/>
        </authorList>
    </citation>
    <scope>NUCLEOTIDE SEQUENCE [LARGE SCALE GENOMIC DNA]</scope>
    <source>
        <strain evidence="1 2">YIT 12057</strain>
    </source>
</reference>
<dbReference type="Proteomes" id="UP000003416">
    <property type="component" value="Unassembled WGS sequence"/>
</dbReference>
<dbReference type="PIRSF" id="PIRSF021505">
    <property type="entry name" value="O_gly_hdrol"/>
    <property type="match status" value="1"/>
</dbReference>
<dbReference type="RefSeq" id="WP_009126045.1">
    <property type="nucleotide sequence ID" value="NZ_GL882673.1"/>
</dbReference>
<protein>
    <submittedName>
        <fullName evidence="1">Glycosyl hydrolase family 76</fullName>
    </submittedName>
</protein>
<dbReference type="InterPro" id="IPR008928">
    <property type="entry name" value="6-hairpin_glycosidase_sf"/>
</dbReference>
<dbReference type="AlphaFoldDB" id="F3PVM8"/>
<dbReference type="Gene3D" id="1.50.10.20">
    <property type="match status" value="1"/>
</dbReference>